<accession>A0ABS4PWB0</accession>
<keyword evidence="2" id="KW-1185">Reference proteome</keyword>
<proteinExistence type="predicted"/>
<reference evidence="1 2" key="1">
    <citation type="submission" date="2021-03" db="EMBL/GenBank/DDBJ databases">
        <title>Sequencing the genomes of 1000 actinobacteria strains.</title>
        <authorList>
            <person name="Klenk H.-P."/>
        </authorList>
    </citation>
    <scope>NUCLEOTIDE SEQUENCE [LARGE SCALE GENOMIC DNA]</scope>
    <source>
        <strain evidence="1 2">DSM 45510</strain>
    </source>
</reference>
<sequence>MLADGPSLSVPSSAAVMGRTAPTQATWILPDGNRRTGLVPADKGLRAGVRIPIWIDRDGVPADPPLLPSAAATNSIAVGFDLTLSSRKRGLLR</sequence>
<evidence type="ECO:0000313" key="2">
    <source>
        <dbReference type="Proteomes" id="UP000741013"/>
    </source>
</evidence>
<dbReference type="Proteomes" id="UP000741013">
    <property type="component" value="Unassembled WGS sequence"/>
</dbReference>
<name>A0ABS4PWB0_9PSEU</name>
<dbReference type="EMBL" id="JAGGMS010000001">
    <property type="protein sequence ID" value="MBP2183700.1"/>
    <property type="molecule type" value="Genomic_DNA"/>
</dbReference>
<evidence type="ECO:0000313" key="1">
    <source>
        <dbReference type="EMBL" id="MBP2183700.1"/>
    </source>
</evidence>
<comment type="caution">
    <text evidence="1">The sequence shown here is derived from an EMBL/GenBank/DDBJ whole genome shotgun (WGS) entry which is preliminary data.</text>
</comment>
<protein>
    <submittedName>
        <fullName evidence="1">Uncharacterized protein</fullName>
    </submittedName>
</protein>
<organism evidence="1 2">
    <name type="scientific">Amycolatopsis magusensis</name>
    <dbReference type="NCBI Taxonomy" id="882444"/>
    <lineage>
        <taxon>Bacteria</taxon>
        <taxon>Bacillati</taxon>
        <taxon>Actinomycetota</taxon>
        <taxon>Actinomycetes</taxon>
        <taxon>Pseudonocardiales</taxon>
        <taxon>Pseudonocardiaceae</taxon>
        <taxon>Amycolatopsis</taxon>
    </lineage>
</organism>
<gene>
    <name evidence="1" type="ORF">JOM49_005226</name>
</gene>